<feature type="transmembrane region" description="Helical" evidence="1">
    <location>
        <begin position="50"/>
        <end position="68"/>
    </location>
</feature>
<evidence type="ECO:0000259" key="2">
    <source>
        <dbReference type="Pfam" id="PF01757"/>
    </source>
</evidence>
<dbReference type="GO" id="GO:0000271">
    <property type="term" value="P:polysaccharide biosynthetic process"/>
    <property type="evidence" value="ECO:0007669"/>
    <property type="project" value="TreeGrafter"/>
</dbReference>
<dbReference type="InterPro" id="IPR050879">
    <property type="entry name" value="Acyltransferase_3"/>
</dbReference>
<feature type="transmembrane region" description="Helical" evidence="1">
    <location>
        <begin position="164"/>
        <end position="191"/>
    </location>
</feature>
<dbReference type="EMBL" id="FOZL01000001">
    <property type="protein sequence ID" value="SFS13245.1"/>
    <property type="molecule type" value="Genomic_DNA"/>
</dbReference>
<gene>
    <name evidence="3" type="ORF">SAMN05421771_2254</name>
</gene>
<name>A0A1I6MC19_9BACT</name>
<sequence length="358" mass="39516">MPPASQASPVTASGSLLLDLARLGAALAVVFGHFSQPEYSTVWHYHLDYALNGVGVFFVLSGFVIRLITTARATDARSYALDRVSRIYSVLLPCLLFTLLASAILRHLTPALLPQILANLTFTAQCWGLDIFLHDNGVLWSLCYECFFYLFYGIAFFGRGWHRIAALLVTALVVGPPILIMLPLWLLGCLIHDLYQKLRPRPLAGILRTAAPVLLLAAAAFAARHALRTLAHAIKPLVRPLFDFTRSHDIHLLQRASPRFYLFGIPTAIALLILLLAVEKIRIDRNHPAVRTIRFAANGTFALYLLHVPLILLAAAFIPYSHANPLQALALLSAIVVLGIAAQPPMDSLKDRMRGRTR</sequence>
<feature type="transmembrane region" description="Helical" evidence="1">
    <location>
        <begin position="139"/>
        <end position="158"/>
    </location>
</feature>
<dbReference type="InterPro" id="IPR002656">
    <property type="entry name" value="Acyl_transf_3_dom"/>
</dbReference>
<feature type="transmembrane region" description="Helical" evidence="1">
    <location>
        <begin position="299"/>
        <end position="320"/>
    </location>
</feature>
<keyword evidence="3" id="KW-0012">Acyltransferase</keyword>
<dbReference type="OrthoDB" id="9796461at2"/>
<feature type="transmembrane region" description="Helical" evidence="1">
    <location>
        <begin position="260"/>
        <end position="278"/>
    </location>
</feature>
<dbReference type="Pfam" id="PF01757">
    <property type="entry name" value="Acyl_transf_3"/>
    <property type="match status" value="1"/>
</dbReference>
<dbReference type="PANTHER" id="PTHR23028:SF53">
    <property type="entry name" value="ACYL_TRANSF_3 DOMAIN-CONTAINING PROTEIN"/>
    <property type="match status" value="1"/>
</dbReference>
<organism evidence="3 4">
    <name type="scientific">Granulicella pectinivorans</name>
    <dbReference type="NCBI Taxonomy" id="474950"/>
    <lineage>
        <taxon>Bacteria</taxon>
        <taxon>Pseudomonadati</taxon>
        <taxon>Acidobacteriota</taxon>
        <taxon>Terriglobia</taxon>
        <taxon>Terriglobales</taxon>
        <taxon>Acidobacteriaceae</taxon>
        <taxon>Granulicella</taxon>
    </lineage>
</organism>
<keyword evidence="3" id="KW-0808">Transferase</keyword>
<feature type="domain" description="Acyltransferase 3" evidence="2">
    <location>
        <begin position="18"/>
        <end position="341"/>
    </location>
</feature>
<dbReference type="GO" id="GO:0016747">
    <property type="term" value="F:acyltransferase activity, transferring groups other than amino-acyl groups"/>
    <property type="evidence" value="ECO:0007669"/>
    <property type="project" value="InterPro"/>
</dbReference>
<evidence type="ECO:0000313" key="3">
    <source>
        <dbReference type="EMBL" id="SFS13245.1"/>
    </source>
</evidence>
<feature type="transmembrane region" description="Helical" evidence="1">
    <location>
        <begin position="88"/>
        <end position="105"/>
    </location>
</feature>
<keyword evidence="1" id="KW-1133">Transmembrane helix</keyword>
<dbReference type="STRING" id="474950.SAMN05421771_2254"/>
<keyword evidence="1" id="KW-0472">Membrane</keyword>
<dbReference type="RefSeq" id="WP_089839218.1">
    <property type="nucleotide sequence ID" value="NZ_FOZL01000001.1"/>
</dbReference>
<dbReference type="PANTHER" id="PTHR23028">
    <property type="entry name" value="ACETYLTRANSFERASE"/>
    <property type="match status" value="1"/>
</dbReference>
<proteinExistence type="predicted"/>
<keyword evidence="1" id="KW-0812">Transmembrane</keyword>
<accession>A0A1I6MC19</accession>
<dbReference type="GO" id="GO:0016020">
    <property type="term" value="C:membrane"/>
    <property type="evidence" value="ECO:0007669"/>
    <property type="project" value="TreeGrafter"/>
</dbReference>
<evidence type="ECO:0000256" key="1">
    <source>
        <dbReference type="SAM" id="Phobius"/>
    </source>
</evidence>
<evidence type="ECO:0000313" key="4">
    <source>
        <dbReference type="Proteomes" id="UP000199024"/>
    </source>
</evidence>
<dbReference type="GO" id="GO:0016787">
    <property type="term" value="F:hydrolase activity"/>
    <property type="evidence" value="ECO:0007669"/>
    <property type="project" value="UniProtKB-KW"/>
</dbReference>
<reference evidence="3 4" key="1">
    <citation type="submission" date="2016-10" db="EMBL/GenBank/DDBJ databases">
        <authorList>
            <person name="de Groot N.N."/>
        </authorList>
    </citation>
    <scope>NUCLEOTIDE SEQUENCE [LARGE SCALE GENOMIC DNA]</scope>
    <source>
        <strain evidence="3 4">DSM 21001</strain>
    </source>
</reference>
<dbReference type="Proteomes" id="UP000199024">
    <property type="component" value="Unassembled WGS sequence"/>
</dbReference>
<dbReference type="AlphaFoldDB" id="A0A1I6MC19"/>
<keyword evidence="3" id="KW-0378">Hydrolase</keyword>
<keyword evidence="4" id="KW-1185">Reference proteome</keyword>
<feature type="transmembrane region" description="Helical" evidence="1">
    <location>
        <begin position="326"/>
        <end position="346"/>
    </location>
</feature>
<protein>
    <submittedName>
        <fullName evidence="3">Peptidoglycan/LPS O-acetylase OafA/YrhL, contains acyltransferase and SGNH-hydrolase domains</fullName>
    </submittedName>
</protein>